<organism evidence="2">
    <name type="scientific">uncultured Chthoniobacterales bacterium</name>
    <dbReference type="NCBI Taxonomy" id="1836801"/>
    <lineage>
        <taxon>Bacteria</taxon>
        <taxon>Pseudomonadati</taxon>
        <taxon>Verrucomicrobiota</taxon>
        <taxon>Spartobacteria</taxon>
        <taxon>Chthoniobacterales</taxon>
        <taxon>environmental samples</taxon>
    </lineage>
</organism>
<dbReference type="InterPro" id="IPR011322">
    <property type="entry name" value="N-reg_PII-like_a/b"/>
</dbReference>
<proteinExistence type="predicted"/>
<name>A0A6J4IIX6_9BACT</name>
<gene>
    <name evidence="2" type="ORF">AVDCRST_MAG42-2334</name>
</gene>
<sequence length="141" mass="16117">MVTIATFDDLAKAKHLKSRLAEAGVKADVHNERLQSMATGSDRHANAKVLVEEEDFQKANQLMLEWEPTDPQIGAAIRCPQCKSARIEYPQLTRKFMFPWLASIMFATKLFPKEFYCHDCHFTWGKDGEARPQPAAWETFS</sequence>
<evidence type="ECO:0000259" key="1">
    <source>
        <dbReference type="Pfam" id="PF09413"/>
    </source>
</evidence>
<reference evidence="2" key="1">
    <citation type="submission" date="2020-02" db="EMBL/GenBank/DDBJ databases">
        <authorList>
            <person name="Meier V. D."/>
        </authorList>
    </citation>
    <scope>NUCLEOTIDE SEQUENCE</scope>
    <source>
        <strain evidence="2">AVDCRST_MAG42</strain>
    </source>
</reference>
<dbReference type="SUPFAM" id="SSF54913">
    <property type="entry name" value="GlnB-like"/>
    <property type="match status" value="1"/>
</dbReference>
<dbReference type="Pfam" id="PF09413">
    <property type="entry name" value="DUF2007"/>
    <property type="match status" value="1"/>
</dbReference>
<feature type="domain" description="DUF2007" evidence="1">
    <location>
        <begin position="1"/>
        <end position="67"/>
    </location>
</feature>
<accession>A0A6J4IIX6</accession>
<dbReference type="Gene3D" id="3.30.70.790">
    <property type="entry name" value="UreE, C-terminal domain"/>
    <property type="match status" value="1"/>
</dbReference>
<dbReference type="AlphaFoldDB" id="A0A6J4IIX6"/>
<evidence type="ECO:0000313" key="2">
    <source>
        <dbReference type="EMBL" id="CAA9253030.1"/>
    </source>
</evidence>
<protein>
    <recommendedName>
        <fullName evidence="1">DUF2007 domain-containing protein</fullName>
    </recommendedName>
</protein>
<dbReference type="EMBL" id="CADCTA010000083">
    <property type="protein sequence ID" value="CAA9253030.1"/>
    <property type="molecule type" value="Genomic_DNA"/>
</dbReference>
<dbReference type="InterPro" id="IPR018551">
    <property type="entry name" value="DUF2007"/>
</dbReference>